<dbReference type="PROSITE" id="PS01124">
    <property type="entry name" value="HTH_ARAC_FAMILY_2"/>
    <property type="match status" value="1"/>
</dbReference>
<accession>A0A510USK0</accession>
<dbReference type="AlphaFoldDB" id="A0A510USK0"/>
<dbReference type="EMBL" id="BJUA01000004">
    <property type="protein sequence ID" value="GEK17436.1"/>
    <property type="molecule type" value="Genomic_DNA"/>
</dbReference>
<name>A0A510USK0_9CELL</name>
<dbReference type="InterPro" id="IPR018060">
    <property type="entry name" value="HTH_AraC"/>
</dbReference>
<protein>
    <submittedName>
        <fullName evidence="5">AraC family transcriptional regulator</fullName>
    </submittedName>
</protein>
<evidence type="ECO:0000256" key="2">
    <source>
        <dbReference type="ARBA" id="ARBA00023125"/>
    </source>
</evidence>
<keyword evidence="1" id="KW-0805">Transcription regulation</keyword>
<keyword evidence="6" id="KW-1185">Reference proteome</keyword>
<comment type="caution">
    <text evidence="5">The sequence shown here is derived from an EMBL/GenBank/DDBJ whole genome shotgun (WGS) entry which is preliminary data.</text>
</comment>
<dbReference type="PROSITE" id="PS00041">
    <property type="entry name" value="HTH_ARAC_FAMILY_1"/>
    <property type="match status" value="1"/>
</dbReference>
<sequence>MDVVGGLLDGPRARGAFLLRVHLRAPWSLRLQDESPLTLVPVLRGSAWIGPPAPTADDPGEHLGPGDVAVLRGGGVYVVADSPTTAPQIVIGPEPDVCRPVEGVPSRMRELGARTWGNDLDGETVLLTGTYLTDSAVGRRVLRTLPARSVVRRGEVDPVLVDLLAREITQDLPGQDAAGDRLLDLILLSCLRSRLAHPGAPGWYRAGGDPVVGAVLRRVHDDPAHPWTLEGLAREAGLSRAAFARRFTALVGEPPVTYLTGWRLDLAADLLLDPDATLASVARAVGYGSPYALSAAFTRVRGVSPSEHRRRVLAGDCGTTQLDPVAL</sequence>
<dbReference type="GO" id="GO:0003700">
    <property type="term" value="F:DNA-binding transcription factor activity"/>
    <property type="evidence" value="ECO:0007669"/>
    <property type="project" value="InterPro"/>
</dbReference>
<evidence type="ECO:0000256" key="1">
    <source>
        <dbReference type="ARBA" id="ARBA00023015"/>
    </source>
</evidence>
<evidence type="ECO:0000256" key="3">
    <source>
        <dbReference type="ARBA" id="ARBA00023163"/>
    </source>
</evidence>
<dbReference type="Pfam" id="PF12852">
    <property type="entry name" value="Cupin_6"/>
    <property type="match status" value="1"/>
</dbReference>
<dbReference type="OrthoDB" id="241790at2"/>
<dbReference type="InterPro" id="IPR050204">
    <property type="entry name" value="AraC_XylS_family_regulators"/>
</dbReference>
<dbReference type="InterPro" id="IPR009057">
    <property type="entry name" value="Homeodomain-like_sf"/>
</dbReference>
<dbReference type="InterPro" id="IPR018062">
    <property type="entry name" value="HTH_AraC-typ_CS"/>
</dbReference>
<evidence type="ECO:0000313" key="6">
    <source>
        <dbReference type="Proteomes" id="UP000321386"/>
    </source>
</evidence>
<gene>
    <name evidence="5" type="ORF">CPE01_11690</name>
</gene>
<feature type="domain" description="HTH araC/xylS-type" evidence="4">
    <location>
        <begin position="213"/>
        <end position="311"/>
    </location>
</feature>
<evidence type="ECO:0000259" key="4">
    <source>
        <dbReference type="PROSITE" id="PS01124"/>
    </source>
</evidence>
<dbReference type="RefSeq" id="WP_146805694.1">
    <property type="nucleotide sequence ID" value="NZ_BJUA01000004.1"/>
</dbReference>
<dbReference type="Proteomes" id="UP000321386">
    <property type="component" value="Unassembled WGS sequence"/>
</dbReference>
<organism evidence="5 6">
    <name type="scientific">Cellulomonas persica</name>
    <dbReference type="NCBI Taxonomy" id="76861"/>
    <lineage>
        <taxon>Bacteria</taxon>
        <taxon>Bacillati</taxon>
        <taxon>Actinomycetota</taxon>
        <taxon>Actinomycetes</taxon>
        <taxon>Micrococcales</taxon>
        <taxon>Cellulomonadaceae</taxon>
        <taxon>Cellulomonas</taxon>
    </lineage>
</organism>
<proteinExistence type="predicted"/>
<dbReference type="SUPFAM" id="SSF46689">
    <property type="entry name" value="Homeodomain-like"/>
    <property type="match status" value="2"/>
</dbReference>
<dbReference type="SMART" id="SM00342">
    <property type="entry name" value="HTH_ARAC"/>
    <property type="match status" value="1"/>
</dbReference>
<dbReference type="PANTHER" id="PTHR46796:SF13">
    <property type="entry name" value="HTH-TYPE TRANSCRIPTIONAL ACTIVATOR RHAS"/>
    <property type="match status" value="1"/>
</dbReference>
<keyword evidence="3" id="KW-0804">Transcription</keyword>
<dbReference type="Gene3D" id="1.10.10.60">
    <property type="entry name" value="Homeodomain-like"/>
    <property type="match status" value="2"/>
</dbReference>
<dbReference type="PANTHER" id="PTHR46796">
    <property type="entry name" value="HTH-TYPE TRANSCRIPTIONAL ACTIVATOR RHAS-RELATED"/>
    <property type="match status" value="1"/>
</dbReference>
<dbReference type="InterPro" id="IPR032783">
    <property type="entry name" value="AraC_lig"/>
</dbReference>
<dbReference type="Pfam" id="PF12833">
    <property type="entry name" value="HTH_18"/>
    <property type="match status" value="1"/>
</dbReference>
<evidence type="ECO:0000313" key="5">
    <source>
        <dbReference type="EMBL" id="GEK17436.1"/>
    </source>
</evidence>
<reference evidence="5 6" key="1">
    <citation type="submission" date="2019-07" db="EMBL/GenBank/DDBJ databases">
        <title>Whole genome shotgun sequence of Cellulomonas persica NBRC 101101.</title>
        <authorList>
            <person name="Hosoyama A."/>
            <person name="Uohara A."/>
            <person name="Ohji S."/>
            <person name="Ichikawa N."/>
        </authorList>
    </citation>
    <scope>NUCLEOTIDE SEQUENCE [LARGE SCALE GENOMIC DNA]</scope>
    <source>
        <strain evidence="5 6">NBRC 101101</strain>
    </source>
</reference>
<keyword evidence="2" id="KW-0238">DNA-binding</keyword>
<dbReference type="GO" id="GO:0043565">
    <property type="term" value="F:sequence-specific DNA binding"/>
    <property type="evidence" value="ECO:0007669"/>
    <property type="project" value="InterPro"/>
</dbReference>